<dbReference type="Proteomes" id="UP000325286">
    <property type="component" value="Chromosome"/>
</dbReference>
<dbReference type="AlphaFoldDB" id="A0A5B9QQR5"/>
<dbReference type="PANTHER" id="PTHR30337">
    <property type="entry name" value="COMPONENT OF ATP-DEPENDENT DSDNA EXONUCLEASE"/>
    <property type="match status" value="1"/>
</dbReference>
<gene>
    <name evidence="3" type="primary">yhaO_2</name>
    <name evidence="3" type="ORF">UC8_34680</name>
</gene>
<dbReference type="PANTHER" id="PTHR30337:SF7">
    <property type="entry name" value="PHOSPHOESTERASE"/>
    <property type="match status" value="1"/>
</dbReference>
<dbReference type="RefSeq" id="WP_068131850.1">
    <property type="nucleotide sequence ID" value="NZ_CP042914.1"/>
</dbReference>
<dbReference type="GO" id="GO:0016787">
    <property type="term" value="F:hydrolase activity"/>
    <property type="evidence" value="ECO:0007669"/>
    <property type="project" value="UniProtKB-KW"/>
</dbReference>
<evidence type="ECO:0000259" key="2">
    <source>
        <dbReference type="Pfam" id="PF00149"/>
    </source>
</evidence>
<keyword evidence="1" id="KW-0378">Hydrolase</keyword>
<keyword evidence="4" id="KW-1185">Reference proteome</keyword>
<dbReference type="InterPro" id="IPR041796">
    <property type="entry name" value="Mre11_N"/>
</dbReference>
<dbReference type="InterPro" id="IPR014576">
    <property type="entry name" value="Pesterase_YhaO"/>
</dbReference>
<dbReference type="Pfam" id="PF00149">
    <property type="entry name" value="Metallophos"/>
    <property type="match status" value="1"/>
</dbReference>
<dbReference type="InterPro" id="IPR029052">
    <property type="entry name" value="Metallo-depent_PP-like"/>
</dbReference>
<sequence>MPTFIHAADLHLDSPLQRLEAYEGAPVEQIRLASRRALENLVELALARSVDLVVIAGDLYDGDWQDHNTGLFFVAQINRLIKNGIPVVAISGNHDAASQMTKSLPLPNNPDGSAIMLRSRSAETRRFMDIGISVHGRSFRNRAEEENMVPDYPAADPGVFNIGVLHTSLTGAEGHDTYAPCSPSDLVSKQYDYWALGHVHTRGEHHDVDDEDAAPIIFPGNLQGRHPKETGPKGCMIVEVGDDGKPKLEFHALDVVRWEVCQLDVADLENLDQLYDRYRDWLRDMIDTVGDRILAHRVRVVGATELHTALITERLQIENSLRAIGIQTAGEQGWLECLRVKTTAPQKTTLNFDPDGPLGCLEAVLSEMMETEQLSTLQDAFADLIRKLPDELTAAGDDALRLNDPETLRELIAAARPVLHAQLNRSEVSS</sequence>
<dbReference type="PIRSF" id="PIRSF033091">
    <property type="entry name" value="Pesterase_YhaO"/>
    <property type="match status" value="1"/>
</dbReference>
<evidence type="ECO:0000313" key="4">
    <source>
        <dbReference type="Proteomes" id="UP000325286"/>
    </source>
</evidence>
<dbReference type="InterPro" id="IPR050535">
    <property type="entry name" value="DNA_Repair-Maintenance_Comp"/>
</dbReference>
<evidence type="ECO:0000313" key="3">
    <source>
        <dbReference type="EMBL" id="QEG41447.1"/>
    </source>
</evidence>
<proteinExistence type="predicted"/>
<dbReference type="EMBL" id="CP042914">
    <property type="protein sequence ID" value="QEG41447.1"/>
    <property type="molecule type" value="Genomic_DNA"/>
</dbReference>
<reference evidence="3 4" key="1">
    <citation type="submission" date="2019-08" db="EMBL/GenBank/DDBJ databases">
        <title>Deep-cultivation of Planctomycetes and their phenomic and genomic characterization uncovers novel biology.</title>
        <authorList>
            <person name="Wiegand S."/>
            <person name="Jogler M."/>
            <person name="Boedeker C."/>
            <person name="Pinto D."/>
            <person name="Vollmers J."/>
            <person name="Rivas-Marin E."/>
            <person name="Kohn T."/>
            <person name="Peeters S.H."/>
            <person name="Heuer A."/>
            <person name="Rast P."/>
            <person name="Oberbeckmann S."/>
            <person name="Bunk B."/>
            <person name="Jeske O."/>
            <person name="Meyerdierks A."/>
            <person name="Storesund J.E."/>
            <person name="Kallscheuer N."/>
            <person name="Luecker S."/>
            <person name="Lage O.M."/>
            <person name="Pohl T."/>
            <person name="Merkel B.J."/>
            <person name="Hornburger P."/>
            <person name="Mueller R.-W."/>
            <person name="Bruemmer F."/>
            <person name="Labrenz M."/>
            <person name="Spormann A.M."/>
            <person name="Op den Camp H."/>
            <person name="Overmann J."/>
            <person name="Amann R."/>
            <person name="Jetten M.S.M."/>
            <person name="Mascher T."/>
            <person name="Medema M.H."/>
            <person name="Devos D.P."/>
            <person name="Kaster A.-K."/>
            <person name="Ovreas L."/>
            <person name="Rohde M."/>
            <person name="Galperin M.Y."/>
            <person name="Jogler C."/>
        </authorList>
    </citation>
    <scope>NUCLEOTIDE SEQUENCE [LARGE SCALE GENOMIC DNA]</scope>
    <source>
        <strain evidence="3 4">UC8</strain>
    </source>
</reference>
<feature type="domain" description="Calcineurin-like phosphoesterase" evidence="2">
    <location>
        <begin position="3"/>
        <end position="201"/>
    </location>
</feature>
<dbReference type="Gene3D" id="3.60.21.10">
    <property type="match status" value="1"/>
</dbReference>
<accession>A0A5B9QQR5</accession>
<dbReference type="CDD" id="cd00840">
    <property type="entry name" value="MPP_Mre11_N"/>
    <property type="match status" value="1"/>
</dbReference>
<protein>
    <submittedName>
        <fullName evidence="3">Putative metallophosphoesterase YhaO</fullName>
    </submittedName>
</protein>
<dbReference type="KEGG" id="rul:UC8_34680"/>
<dbReference type="InterPro" id="IPR004843">
    <property type="entry name" value="Calcineurin-like_PHP"/>
</dbReference>
<organism evidence="3 4">
    <name type="scientific">Roseimaritima ulvae</name>
    <dbReference type="NCBI Taxonomy" id="980254"/>
    <lineage>
        <taxon>Bacteria</taxon>
        <taxon>Pseudomonadati</taxon>
        <taxon>Planctomycetota</taxon>
        <taxon>Planctomycetia</taxon>
        <taxon>Pirellulales</taxon>
        <taxon>Pirellulaceae</taxon>
        <taxon>Roseimaritima</taxon>
    </lineage>
</organism>
<evidence type="ECO:0000256" key="1">
    <source>
        <dbReference type="ARBA" id="ARBA00022801"/>
    </source>
</evidence>
<dbReference type="SUPFAM" id="SSF56300">
    <property type="entry name" value="Metallo-dependent phosphatases"/>
    <property type="match status" value="1"/>
</dbReference>
<name>A0A5B9QQR5_9BACT</name>